<keyword evidence="3" id="KW-0808">Transferase</keyword>
<feature type="binding site" evidence="1">
    <location>
        <position position="27"/>
    </location>
    <ligand>
        <name>ATP</name>
        <dbReference type="ChEBI" id="CHEBI:30616"/>
    </ligand>
</feature>
<dbReference type="Proteomes" id="UP000018896">
    <property type="component" value="Unassembled WGS sequence"/>
</dbReference>
<evidence type="ECO:0000256" key="1">
    <source>
        <dbReference type="PROSITE-ProRule" id="PRU10141"/>
    </source>
</evidence>
<reference evidence="3 4" key="1">
    <citation type="journal article" date="2014" name="Genome Announc.">
        <title>Draft Genome Sequences of Three Alkaliphilic Bacillus Strains, Bacillus wakoensis JCM 9140T, Bacillus akibai JCM 9157T, and Bacillus hemicellulosilyticus JCM 9152T.</title>
        <authorList>
            <person name="Yuki M."/>
            <person name="Oshima K."/>
            <person name="Suda W."/>
            <person name="Oshida Y."/>
            <person name="Kitamura K."/>
            <person name="Iida T."/>
            <person name="Hattori M."/>
            <person name="Ohkuma M."/>
        </authorList>
    </citation>
    <scope>NUCLEOTIDE SEQUENCE [LARGE SCALE GENOMIC DNA]</scope>
    <source>
        <strain evidence="3 4">JCM 9157</strain>
    </source>
</reference>
<dbReference type="AlphaFoldDB" id="W4QQX9"/>
<keyword evidence="3" id="KW-0418">Kinase</keyword>
<proteinExistence type="predicted"/>
<accession>W4QQX9</accession>
<dbReference type="InterPro" id="IPR017441">
    <property type="entry name" value="Protein_kinase_ATP_BS"/>
</dbReference>
<comment type="caution">
    <text evidence="3">The sequence shown here is derived from an EMBL/GenBank/DDBJ whole genome shotgun (WGS) entry which is preliminary data.</text>
</comment>
<protein>
    <submittedName>
        <fullName evidence="3">Serine/threonine protein kinase-like protein</fullName>
    </submittedName>
</protein>
<dbReference type="PANTHER" id="PTHR24347">
    <property type="entry name" value="SERINE/THREONINE-PROTEIN KINASE"/>
    <property type="match status" value="1"/>
</dbReference>
<dbReference type="SUPFAM" id="SSF56112">
    <property type="entry name" value="Protein kinase-like (PK-like)"/>
    <property type="match status" value="1"/>
</dbReference>
<dbReference type="InterPro" id="IPR000719">
    <property type="entry name" value="Prot_kinase_dom"/>
</dbReference>
<organism evidence="3 4">
    <name type="scientific">Halalkalibacter akibai (strain ATCC 43226 / DSM 21942 / CIP 109018 / JCM 9157 / 1139)</name>
    <name type="common">Bacillus akibai</name>
    <dbReference type="NCBI Taxonomy" id="1236973"/>
    <lineage>
        <taxon>Bacteria</taxon>
        <taxon>Bacillati</taxon>
        <taxon>Bacillota</taxon>
        <taxon>Bacilli</taxon>
        <taxon>Bacillales</taxon>
        <taxon>Bacillaceae</taxon>
        <taxon>Halalkalibacter</taxon>
    </lineage>
</organism>
<dbReference type="InterPro" id="IPR020635">
    <property type="entry name" value="Tyr_kinase_cat_dom"/>
</dbReference>
<dbReference type="STRING" id="1236973.JCM9157_1079"/>
<name>W4QQX9_HALA3</name>
<dbReference type="GO" id="GO:0004674">
    <property type="term" value="F:protein serine/threonine kinase activity"/>
    <property type="evidence" value="ECO:0007669"/>
    <property type="project" value="UniProtKB-KW"/>
</dbReference>
<dbReference type="eggNOG" id="COG0515">
    <property type="taxonomic scope" value="Bacteria"/>
</dbReference>
<keyword evidence="1" id="KW-0067">ATP-binding</keyword>
<dbReference type="GO" id="GO:0004713">
    <property type="term" value="F:protein tyrosine kinase activity"/>
    <property type="evidence" value="ECO:0007669"/>
    <property type="project" value="InterPro"/>
</dbReference>
<dbReference type="Pfam" id="PF00069">
    <property type="entry name" value="Pkinase"/>
    <property type="match status" value="1"/>
</dbReference>
<dbReference type="Gene3D" id="1.10.510.10">
    <property type="entry name" value="Transferase(Phosphotransferase) domain 1"/>
    <property type="match status" value="1"/>
</dbReference>
<evidence type="ECO:0000313" key="4">
    <source>
        <dbReference type="Proteomes" id="UP000018896"/>
    </source>
</evidence>
<dbReference type="GO" id="GO:0005524">
    <property type="term" value="F:ATP binding"/>
    <property type="evidence" value="ECO:0007669"/>
    <property type="project" value="UniProtKB-UniRule"/>
</dbReference>
<dbReference type="PROSITE" id="PS50011">
    <property type="entry name" value="PROTEIN_KINASE_DOM"/>
    <property type="match status" value="1"/>
</dbReference>
<evidence type="ECO:0000259" key="2">
    <source>
        <dbReference type="PROSITE" id="PS50011"/>
    </source>
</evidence>
<evidence type="ECO:0000313" key="3">
    <source>
        <dbReference type="EMBL" id="GAE34048.1"/>
    </source>
</evidence>
<keyword evidence="4" id="KW-1185">Reference proteome</keyword>
<dbReference type="InterPro" id="IPR011009">
    <property type="entry name" value="Kinase-like_dom_sf"/>
</dbReference>
<keyword evidence="1" id="KW-0547">Nucleotide-binding</keyword>
<dbReference type="SMART" id="SM00219">
    <property type="entry name" value="TyrKc"/>
    <property type="match status" value="1"/>
</dbReference>
<dbReference type="EMBL" id="BAUV01000005">
    <property type="protein sequence ID" value="GAE34048.1"/>
    <property type="molecule type" value="Genomic_DNA"/>
</dbReference>
<feature type="domain" description="Protein kinase" evidence="2">
    <location>
        <begin position="1"/>
        <end position="237"/>
    </location>
</feature>
<gene>
    <name evidence="3" type="ORF">JCM9157_1079</name>
</gene>
<dbReference type="RefSeq" id="WP_158318612.1">
    <property type="nucleotide sequence ID" value="NZ_BAUV01000005.1"/>
</dbReference>
<dbReference type="OrthoDB" id="9788659at2"/>
<sequence length="237" mass="27872">MRYIGKGSYGQVYLAFDQDKKQTVVVKQHRERKDKKSKEMLKKEAITLSKLNHPSIPKYIDLFQENQKWFLVMDYIDGSNFEDLILNGSQTYGEKESLQILVKVLIVVKYLHENQLIHRDLRLPNIINKEGQLFVIDFGLAVFGEIDDLSQTANINPEKTLFREQSFKSDFYALGHFLLFLLYSRFQPTSQKEQSWEEELTITTETKNIIRKLLRIKGQYHSIDEVLHDVEALIEKL</sequence>
<dbReference type="PROSITE" id="PS00107">
    <property type="entry name" value="PROTEIN_KINASE_ATP"/>
    <property type="match status" value="1"/>
</dbReference>
<keyword evidence="3" id="KW-0723">Serine/threonine-protein kinase</keyword>